<name>A0A4S2KIF1_9HYME</name>
<feature type="region of interest" description="Disordered" evidence="1">
    <location>
        <begin position="344"/>
        <end position="365"/>
    </location>
</feature>
<protein>
    <submittedName>
        <fullName evidence="2">Uncharacterized protein</fullName>
    </submittedName>
</protein>
<evidence type="ECO:0000313" key="2">
    <source>
        <dbReference type="EMBL" id="TGZ47458.1"/>
    </source>
</evidence>
<dbReference type="AlphaFoldDB" id="A0A4S2KIF1"/>
<dbReference type="Proteomes" id="UP000310200">
    <property type="component" value="Unassembled WGS sequence"/>
</dbReference>
<gene>
    <name evidence="2" type="ORF">DBV15_00178</name>
</gene>
<evidence type="ECO:0000313" key="3">
    <source>
        <dbReference type="Proteomes" id="UP000310200"/>
    </source>
</evidence>
<keyword evidence="3" id="KW-1185">Reference proteome</keyword>
<feature type="non-terminal residue" evidence="2">
    <location>
        <position position="514"/>
    </location>
</feature>
<comment type="caution">
    <text evidence="2">The sequence shown here is derived from an EMBL/GenBank/DDBJ whole genome shotgun (WGS) entry which is preliminary data.</text>
</comment>
<organism evidence="2 3">
    <name type="scientific">Temnothorax longispinosus</name>
    <dbReference type="NCBI Taxonomy" id="300112"/>
    <lineage>
        <taxon>Eukaryota</taxon>
        <taxon>Metazoa</taxon>
        <taxon>Ecdysozoa</taxon>
        <taxon>Arthropoda</taxon>
        <taxon>Hexapoda</taxon>
        <taxon>Insecta</taxon>
        <taxon>Pterygota</taxon>
        <taxon>Neoptera</taxon>
        <taxon>Endopterygota</taxon>
        <taxon>Hymenoptera</taxon>
        <taxon>Apocrita</taxon>
        <taxon>Aculeata</taxon>
        <taxon>Formicoidea</taxon>
        <taxon>Formicidae</taxon>
        <taxon>Myrmicinae</taxon>
        <taxon>Temnothorax</taxon>
    </lineage>
</organism>
<proteinExistence type="predicted"/>
<sequence length="514" mass="57289">MTKKYNEKTDRFFMTSELLKMRELLLIPPFSQTTHVYGITCVLLFINVTFPGHPSRQHGCIFHFLVSTGIEGVCRGKWRNAERGGGGDRKYIRIVRYWSKVLHHFQKYRKACDNSSGFKRMCSKLPLATRYQAFRDADLSRSFFRTPRHAVFYIRAVRVSALALRCSCRLRRIKINVVASRPTSWGMRAKDEPGRAAMRKVVKDDSDDVGSRPPKILFPVLRHGSPRFTEGDQLAPSRFWLGNGGVEAAKCLWLRKMNEISLSALVAECGGVPNKIHEVKVTQPPDNVGTPDVLSPRRAESYSSVSQVALSEDHAKGTNSCIIYLGAGCEIEKRRRGVWNAKPLSRQTSTEKTRHFSSPGFLSPRRSVSRARRSNFLESSGESKLKIRDAGPSLSFATGRVRGDHSGSSWNGWLHEKSVSYALSVMPLPIKTSLGSFSSPSGSSSGSFRSRYSQGAVTFLPPLAPISRVRMCVCASSLIRVHYALVFERRNARHEAFAVSGNISAVEAAKGITV</sequence>
<dbReference type="EMBL" id="QBLH01002732">
    <property type="protein sequence ID" value="TGZ47458.1"/>
    <property type="molecule type" value="Genomic_DNA"/>
</dbReference>
<reference evidence="2 3" key="1">
    <citation type="journal article" date="2019" name="Philos. Trans. R. Soc. Lond., B, Biol. Sci.">
        <title>Ant behaviour and brain gene expression of defending hosts depend on the ecological success of the intruding social parasite.</title>
        <authorList>
            <person name="Kaur R."/>
            <person name="Stoldt M."/>
            <person name="Jongepier E."/>
            <person name="Feldmeyer B."/>
            <person name="Menzel F."/>
            <person name="Bornberg-Bauer E."/>
            <person name="Foitzik S."/>
        </authorList>
    </citation>
    <scope>NUCLEOTIDE SEQUENCE [LARGE SCALE GENOMIC DNA]</scope>
    <source>
        <tissue evidence="2">Whole body</tissue>
    </source>
</reference>
<accession>A0A4S2KIF1</accession>
<evidence type="ECO:0000256" key="1">
    <source>
        <dbReference type="SAM" id="MobiDB-lite"/>
    </source>
</evidence>